<evidence type="ECO:0000256" key="4">
    <source>
        <dbReference type="ARBA" id="ARBA00022603"/>
    </source>
</evidence>
<feature type="binding site" evidence="8">
    <location>
        <position position="60"/>
    </location>
    <ligand>
        <name>S-adenosyl-L-methionine</name>
        <dbReference type="ChEBI" id="CHEBI:59789"/>
    </ligand>
</feature>
<dbReference type="EC" id="2.1.1.233" evidence="7"/>
<dbReference type="GO" id="GO:0005829">
    <property type="term" value="C:cytosol"/>
    <property type="evidence" value="ECO:0007669"/>
    <property type="project" value="TreeGrafter"/>
</dbReference>
<keyword evidence="4 7" id="KW-0489">Methyltransferase</keyword>
<comment type="similarity">
    <text evidence="3 7">Belongs to the methyltransferase superfamily. LCMT family.</text>
</comment>
<evidence type="ECO:0000256" key="2">
    <source>
        <dbReference type="ARBA" id="ARBA00003455"/>
    </source>
</evidence>
<dbReference type="PIRSF" id="PIRSF016305">
    <property type="entry name" value="LCM_mtfrase"/>
    <property type="match status" value="1"/>
</dbReference>
<dbReference type="InterPro" id="IPR007213">
    <property type="entry name" value="Ppm1/Ppm2/Tcmp"/>
</dbReference>
<gene>
    <name evidence="9" type="primary">LCMT1</name>
    <name evidence="9" type="ORF">g.19552</name>
</gene>
<protein>
    <recommendedName>
        <fullName evidence="7">Leucine carboxyl methyltransferase 1</fullName>
        <ecNumber evidence="7">2.1.1.233</ecNumber>
    </recommendedName>
</protein>
<dbReference type="AlphaFoldDB" id="A0A6G1SJM3"/>
<name>A0A6G1SJM3_9ACAR</name>
<proteinExistence type="inferred from homology"/>
<dbReference type="PANTHER" id="PTHR13600">
    <property type="entry name" value="LEUCINE CARBOXYL METHYLTRANSFERASE"/>
    <property type="match status" value="1"/>
</dbReference>
<dbReference type="EMBL" id="GGYP01005342">
    <property type="protein sequence ID" value="MDE50113.1"/>
    <property type="molecule type" value="Transcribed_RNA"/>
</dbReference>
<dbReference type="InterPro" id="IPR029063">
    <property type="entry name" value="SAM-dependent_MTases_sf"/>
</dbReference>
<accession>A0A6G1SJM3</accession>
<evidence type="ECO:0000313" key="9">
    <source>
        <dbReference type="EMBL" id="MDE50113.1"/>
    </source>
</evidence>
<keyword evidence="5 7" id="KW-0808">Transferase</keyword>
<reference evidence="9" key="1">
    <citation type="submission" date="2018-10" db="EMBL/GenBank/DDBJ databases">
        <title>Transcriptome assembly of Aceria tosichella (Wheat curl mite) Type 2.</title>
        <authorList>
            <person name="Scully E.D."/>
            <person name="Geib S.M."/>
            <person name="Palmer N.A."/>
            <person name="Gupta A.K."/>
            <person name="Sarath G."/>
            <person name="Tatineni S."/>
        </authorList>
    </citation>
    <scope>NUCLEOTIDE SEQUENCE</scope>
    <source>
        <strain evidence="9">LincolnNE</strain>
    </source>
</reference>
<evidence type="ECO:0000256" key="8">
    <source>
        <dbReference type="PIRSR" id="PIRSR016305-1"/>
    </source>
</evidence>
<dbReference type="Gene3D" id="3.40.50.150">
    <property type="entry name" value="Vaccinia Virus protein VP39"/>
    <property type="match status" value="1"/>
</dbReference>
<keyword evidence="6 7" id="KW-0949">S-adenosyl-L-methionine</keyword>
<dbReference type="PANTHER" id="PTHR13600:SF33">
    <property type="entry name" value="LEUCINE CARBOXYL METHYLTRANSFERASE 1"/>
    <property type="match status" value="1"/>
</dbReference>
<feature type="binding site" evidence="8">
    <location>
        <position position="189"/>
    </location>
    <ligand>
        <name>S-adenosyl-L-methionine</name>
        <dbReference type="ChEBI" id="CHEBI:59789"/>
    </ligand>
</feature>
<evidence type="ECO:0000256" key="3">
    <source>
        <dbReference type="ARBA" id="ARBA00010703"/>
    </source>
</evidence>
<dbReference type="GO" id="GO:0018423">
    <property type="term" value="F:protein C-terminal leucine carboxyl O-methyltransferase activity"/>
    <property type="evidence" value="ECO:0007669"/>
    <property type="project" value="UniProtKB-EC"/>
</dbReference>
<evidence type="ECO:0000256" key="5">
    <source>
        <dbReference type="ARBA" id="ARBA00022679"/>
    </source>
</evidence>
<dbReference type="SUPFAM" id="SSF53335">
    <property type="entry name" value="S-adenosyl-L-methionine-dependent methyltransferases"/>
    <property type="match status" value="1"/>
</dbReference>
<dbReference type="Pfam" id="PF04072">
    <property type="entry name" value="LCM"/>
    <property type="match status" value="1"/>
</dbReference>
<organism evidence="9">
    <name type="scientific">Aceria tosichella</name>
    <name type="common">wheat curl mite</name>
    <dbReference type="NCBI Taxonomy" id="561515"/>
    <lineage>
        <taxon>Eukaryota</taxon>
        <taxon>Metazoa</taxon>
        <taxon>Ecdysozoa</taxon>
        <taxon>Arthropoda</taxon>
        <taxon>Chelicerata</taxon>
        <taxon>Arachnida</taxon>
        <taxon>Acari</taxon>
        <taxon>Acariformes</taxon>
        <taxon>Trombidiformes</taxon>
        <taxon>Prostigmata</taxon>
        <taxon>Eupodina</taxon>
        <taxon>Eriophyoidea</taxon>
        <taxon>Eriophyidae</taxon>
        <taxon>Eriophyinae</taxon>
        <taxon>Aceriini</taxon>
        <taxon>Aceria</taxon>
    </lineage>
</organism>
<feature type="binding site" evidence="8">
    <location>
        <position position="84"/>
    </location>
    <ligand>
        <name>S-adenosyl-L-methionine</name>
        <dbReference type="ChEBI" id="CHEBI:59789"/>
    </ligand>
</feature>
<dbReference type="GO" id="GO:0009966">
    <property type="term" value="P:regulation of signal transduction"/>
    <property type="evidence" value="ECO:0007669"/>
    <property type="project" value="UniProtKB-ARBA"/>
</dbReference>
<feature type="binding site" evidence="8">
    <location>
        <begin position="159"/>
        <end position="160"/>
    </location>
    <ligand>
        <name>S-adenosyl-L-methionine</name>
        <dbReference type="ChEBI" id="CHEBI:59789"/>
    </ligand>
</feature>
<evidence type="ECO:0000256" key="1">
    <source>
        <dbReference type="ARBA" id="ARBA00000724"/>
    </source>
</evidence>
<comment type="catalytic activity">
    <reaction evidence="1 7">
        <text>[phosphatase 2A protein]-C-terminal L-leucine + S-adenosyl-L-methionine = [phosphatase 2A protein]-C-terminal L-leucine methyl ester + S-adenosyl-L-homocysteine</text>
        <dbReference type="Rhea" id="RHEA:48544"/>
        <dbReference type="Rhea" id="RHEA-COMP:12134"/>
        <dbReference type="Rhea" id="RHEA-COMP:12135"/>
        <dbReference type="ChEBI" id="CHEBI:57856"/>
        <dbReference type="ChEBI" id="CHEBI:59789"/>
        <dbReference type="ChEBI" id="CHEBI:90516"/>
        <dbReference type="ChEBI" id="CHEBI:90517"/>
        <dbReference type="EC" id="2.1.1.233"/>
    </reaction>
</comment>
<evidence type="ECO:0000256" key="7">
    <source>
        <dbReference type="PIRNR" id="PIRNR016305"/>
    </source>
</evidence>
<dbReference type="GO" id="GO:0032259">
    <property type="term" value="P:methylation"/>
    <property type="evidence" value="ECO:0007669"/>
    <property type="project" value="UniProtKB-KW"/>
</dbReference>
<dbReference type="InterPro" id="IPR016651">
    <property type="entry name" value="LCMT1"/>
</dbReference>
<sequence length="343" mass="39563">MDSIADEAVVATNDDAAVCKYQAVSKGYYLDPYIDKFLSNKVKSSMPRKAPEINHGYFARSASIAYLVEKFICKHPDAQIISLGAGYDTLYWRLKDRNFLVTGDQQPPRVTYVEIDMSSVVVHKIMSIRRHPELHRALASIQYKGEGIHSESYHLISFDLRQVDKLLLYKKLFDDCQLVATRPTLCLAECVLVYMPVQDSSSLIRWFSGNFNNVTMANYEQCNMMDRFSEIMLASMNARHCDLMGVDACKSLETQMERFKKNGLDHTRGWSLLEIFKKCLLPSSIERISKIEFLDERELLEQLLEHYCIVIGSHHEIDWLPETEYWLSETTMTLDMQPTGPNR</sequence>
<comment type="function">
    <text evidence="2 7">Methylates the carboxyl group of the C-terminal leucine residue of protein phosphatase 2A catalytic subunits to form alpha-leucine ester residues.</text>
</comment>
<dbReference type="FunFam" id="3.40.50.150:FF:000092">
    <property type="entry name" value="Leucine carboxyl methyltransferase 1"/>
    <property type="match status" value="1"/>
</dbReference>
<evidence type="ECO:0000256" key="6">
    <source>
        <dbReference type="ARBA" id="ARBA00022691"/>
    </source>
</evidence>